<protein>
    <recommendedName>
        <fullName evidence="1">Reverse transcriptase domain-containing protein</fullName>
    </recommendedName>
</protein>
<keyword evidence="2" id="KW-1185">Reference proteome</keyword>
<evidence type="ECO:0000259" key="1">
    <source>
        <dbReference type="PROSITE" id="PS50878"/>
    </source>
</evidence>
<sequence>MGSMGSLKKQLKDAYKGEELYWRQKSRIQWLREGDKNTKFFHTSVQGRRRRNRLNKLQREDGTWTESEEAVSTEVAKYYRNLLHSSDVGDLTEVLNGIPHTISDELNGNLMKPVLDEEIKSVIFSMNPDKAPGVDGMSPLFFQKFWTIIKKEVVNAIQTFFHTGHLLKSVNHTVITLIPKVLNPTSLKHFRPISLCTTMYKVIAKILANRLKCVLHCCICKNQSAFIPGRQILDNIMVSHEYLHYLNNKRHGKDGFMAVKLDMSKAYDRVEWSFLEAIMQKMGFHHKWRTWIMECIRSVSYSFNINGEVKEYVIPTRGIRQGDPLSPYLFLLCSEGFSNLIRQAAETRKISGMKISRHGPCITHLFFADDSLIFCKANKDQATELMRVLQVYALGSGQLINLDKSSILFSKNVSPHLKHEICQVMGNMQSVTQGKYLGLPIVVARSKQQIFGFVKSNIKQRMSKWNNRFLSLAGKEVMLKSVALAMPTYTMSCFKLPSRVCKDLSSLMSNYWWGEANGKNKIHWCSWRKLTQSKNMGGLGFKDLMAFNAALLGKQVWRLITQPNLLVSQVMKAKYFPSTSIFRCKVPNNASWLWRSLMGARELVNLGTRRKIGNGMNTNIWEDSWIPGNLNGRVTTTRDMDNGLHKVHELICHKTWNTNLVFKIFNPQDAERIVATPISLAGKEDRHFWIYGTDGNYSVSSGYKLQVGHEERKHNRIKKETSTSWEDQTQRLWKDLWKLKVKHKQKIFLWKCLNDALPVRALMFGRTKIGDPICSRCGAEMETIEHTLLNCREAKLIWKLAPVQWEGMMEQHGSFRNWWTSISEARNRPEGWQHISLSVHILWQIWKARNELEFNGKKKEPWKTIQKAHQEWLEMVELDIKETRKSTEETSVLHQQIPQLDSEHGTVEVRIGVTSDMANHGLGIGISLRQGDQGFHRGWAIRARSSGSNLVDEAIALKLAMCKAAAELLTEVLFQVQSPQLLNFICTNRVSDIRLATVVDDIIQLRDLFHMCSFCLVRNDKTQLSSKLSIHALGIILDEELWFP</sequence>
<dbReference type="RefSeq" id="XP_071904288.1">
    <property type="nucleotide sequence ID" value="XM_072048187.1"/>
</dbReference>
<dbReference type="Pfam" id="PF00078">
    <property type="entry name" value="RVT_1"/>
    <property type="match status" value="1"/>
</dbReference>
<dbReference type="GeneID" id="113722690"/>
<dbReference type="PANTHER" id="PTHR33116">
    <property type="entry name" value="REVERSE TRANSCRIPTASE ZINC-BINDING DOMAIN-CONTAINING PROTEIN-RELATED-RELATED"/>
    <property type="match status" value="1"/>
</dbReference>
<reference evidence="3" key="1">
    <citation type="submission" date="2025-08" db="UniProtKB">
        <authorList>
            <consortium name="RefSeq"/>
        </authorList>
    </citation>
    <scope>IDENTIFICATION</scope>
    <source>
        <tissue evidence="3">Leaves</tissue>
    </source>
</reference>
<dbReference type="CDD" id="cd01650">
    <property type="entry name" value="RT_nLTR_like"/>
    <property type="match status" value="1"/>
</dbReference>
<dbReference type="InterPro" id="IPR026960">
    <property type="entry name" value="RVT-Znf"/>
</dbReference>
<evidence type="ECO:0000313" key="2">
    <source>
        <dbReference type="Proteomes" id="UP001652660"/>
    </source>
</evidence>
<organism evidence="2 3">
    <name type="scientific">Coffea arabica</name>
    <name type="common">Arabian coffee</name>
    <dbReference type="NCBI Taxonomy" id="13443"/>
    <lineage>
        <taxon>Eukaryota</taxon>
        <taxon>Viridiplantae</taxon>
        <taxon>Streptophyta</taxon>
        <taxon>Embryophyta</taxon>
        <taxon>Tracheophyta</taxon>
        <taxon>Spermatophyta</taxon>
        <taxon>Magnoliopsida</taxon>
        <taxon>eudicotyledons</taxon>
        <taxon>Gunneridae</taxon>
        <taxon>Pentapetalae</taxon>
        <taxon>asterids</taxon>
        <taxon>lamiids</taxon>
        <taxon>Gentianales</taxon>
        <taxon>Rubiaceae</taxon>
        <taxon>Ixoroideae</taxon>
        <taxon>Gardenieae complex</taxon>
        <taxon>Bertiereae - Coffeeae clade</taxon>
        <taxon>Coffeeae</taxon>
        <taxon>Coffea</taxon>
    </lineage>
</organism>
<dbReference type="Pfam" id="PF13966">
    <property type="entry name" value="zf-RVT"/>
    <property type="match status" value="1"/>
</dbReference>
<evidence type="ECO:0000313" key="3">
    <source>
        <dbReference type="RefSeq" id="XP_071904288.1"/>
    </source>
</evidence>
<name>A0ABM4UAI4_COFAR</name>
<dbReference type="InterPro" id="IPR000477">
    <property type="entry name" value="RT_dom"/>
</dbReference>
<dbReference type="PROSITE" id="PS50878">
    <property type="entry name" value="RT_POL"/>
    <property type="match status" value="1"/>
</dbReference>
<dbReference type="SUPFAM" id="SSF56672">
    <property type="entry name" value="DNA/RNA polymerases"/>
    <property type="match status" value="1"/>
</dbReference>
<feature type="domain" description="Reverse transcriptase" evidence="1">
    <location>
        <begin position="159"/>
        <end position="441"/>
    </location>
</feature>
<proteinExistence type="predicted"/>
<accession>A0ABM4UAI4</accession>
<dbReference type="Proteomes" id="UP001652660">
    <property type="component" value="Chromosome 5e"/>
</dbReference>
<dbReference type="InterPro" id="IPR043502">
    <property type="entry name" value="DNA/RNA_pol_sf"/>
</dbReference>
<gene>
    <name evidence="3" type="primary">LOC113722690</name>
</gene>
<dbReference type="PANTHER" id="PTHR33116:SF86">
    <property type="entry name" value="REVERSE TRANSCRIPTASE DOMAIN-CONTAINING PROTEIN"/>
    <property type="match status" value="1"/>
</dbReference>